<evidence type="ECO:0000259" key="9">
    <source>
        <dbReference type="Pfam" id="PF13847"/>
    </source>
</evidence>
<protein>
    <recommendedName>
        <fullName evidence="5">Arsenite methyltransferase</fullName>
        <ecNumber evidence="4">2.1.1.137</ecNumber>
    </recommendedName>
</protein>
<comment type="similarity">
    <text evidence="3">Belongs to the methyltransferase superfamily. Arsenite methyltransferase family.</text>
</comment>
<gene>
    <name evidence="10" type="ORF">EI684_02105</name>
</gene>
<reference evidence="10 11" key="1">
    <citation type="submission" date="2018-12" db="EMBL/GenBank/DDBJ databases">
        <title>Genome Sequence of Candidatus Viridilinea halotolerans isolated from saline sulfide-rich spring.</title>
        <authorList>
            <person name="Grouzdev D.S."/>
            <person name="Burganskaya E.I."/>
            <person name="Krutkina M.S."/>
            <person name="Sukhacheva M.V."/>
            <person name="Gorlenko V.M."/>
        </authorList>
    </citation>
    <scope>NUCLEOTIDE SEQUENCE [LARGE SCALE GENOMIC DNA]</scope>
    <source>
        <strain evidence="10">Chok-6</strain>
    </source>
</reference>
<dbReference type="Proteomes" id="UP000280307">
    <property type="component" value="Unassembled WGS sequence"/>
</dbReference>
<evidence type="ECO:0000256" key="8">
    <source>
        <dbReference type="ARBA" id="ARBA00048428"/>
    </source>
</evidence>
<dbReference type="Gene3D" id="3.40.50.150">
    <property type="entry name" value="Vaccinia Virus protein VP39"/>
    <property type="match status" value="1"/>
</dbReference>
<evidence type="ECO:0000256" key="4">
    <source>
        <dbReference type="ARBA" id="ARBA00034521"/>
    </source>
</evidence>
<keyword evidence="10" id="KW-0489">Methyltransferase</keyword>
<organism evidence="10 11">
    <name type="scientific">Candidatus Viridilinea halotolerans</name>
    <dbReference type="NCBI Taxonomy" id="2491704"/>
    <lineage>
        <taxon>Bacteria</taxon>
        <taxon>Bacillati</taxon>
        <taxon>Chloroflexota</taxon>
        <taxon>Chloroflexia</taxon>
        <taxon>Chloroflexales</taxon>
        <taxon>Chloroflexineae</taxon>
        <taxon>Oscillochloridaceae</taxon>
        <taxon>Candidatus Viridilinea</taxon>
    </lineage>
</organism>
<evidence type="ECO:0000256" key="7">
    <source>
        <dbReference type="ARBA" id="ARBA00047943"/>
    </source>
</evidence>
<dbReference type="InterPro" id="IPR026669">
    <property type="entry name" value="Arsenite_MeTrfase-like"/>
</dbReference>
<dbReference type="Pfam" id="PF13847">
    <property type="entry name" value="Methyltransf_31"/>
    <property type="match status" value="1"/>
</dbReference>
<dbReference type="InterPro" id="IPR025714">
    <property type="entry name" value="Methyltranfer_dom"/>
</dbReference>
<comment type="catalytic activity">
    <reaction evidence="8">
        <text>arsenic triglutathione + 3 [thioredoxin]-dithiol + 3 S-adenosyl-L-methionine = trimethylarsine + 3 [thioredoxin]-disulfide + 3 glutathione + 3 S-adenosyl-L-homocysteine + 3 H(+)</text>
        <dbReference type="Rhea" id="RHEA:69432"/>
        <dbReference type="Rhea" id="RHEA-COMP:10698"/>
        <dbReference type="Rhea" id="RHEA-COMP:10700"/>
        <dbReference type="ChEBI" id="CHEBI:15378"/>
        <dbReference type="ChEBI" id="CHEBI:27130"/>
        <dbReference type="ChEBI" id="CHEBI:29950"/>
        <dbReference type="ChEBI" id="CHEBI:50058"/>
        <dbReference type="ChEBI" id="CHEBI:57856"/>
        <dbReference type="ChEBI" id="CHEBI:57925"/>
        <dbReference type="ChEBI" id="CHEBI:59789"/>
        <dbReference type="ChEBI" id="CHEBI:183640"/>
        <dbReference type="EC" id="2.1.1.137"/>
    </reaction>
</comment>
<evidence type="ECO:0000256" key="3">
    <source>
        <dbReference type="ARBA" id="ARBA00034487"/>
    </source>
</evidence>
<dbReference type="NCBIfam" id="NF008823">
    <property type="entry name" value="PRK11873.1"/>
    <property type="match status" value="1"/>
</dbReference>
<dbReference type="GO" id="GO:0032259">
    <property type="term" value="P:methylation"/>
    <property type="evidence" value="ECO:0007669"/>
    <property type="project" value="UniProtKB-KW"/>
</dbReference>
<proteinExistence type="inferred from homology"/>
<name>A0A426U9N0_9CHLR</name>
<dbReference type="AlphaFoldDB" id="A0A426U9N0"/>
<keyword evidence="2" id="KW-0949">S-adenosyl-L-methionine</keyword>
<feature type="domain" description="Methyltransferase" evidence="9">
    <location>
        <begin position="69"/>
        <end position="219"/>
    </location>
</feature>
<dbReference type="InterPro" id="IPR029063">
    <property type="entry name" value="SAM-dependent_MTases_sf"/>
</dbReference>
<keyword evidence="1 10" id="KW-0808">Transferase</keyword>
<dbReference type="PANTHER" id="PTHR43675">
    <property type="entry name" value="ARSENITE METHYLTRANSFERASE"/>
    <property type="match status" value="1"/>
</dbReference>
<dbReference type="PANTHER" id="PTHR43675:SF8">
    <property type="entry name" value="ARSENITE METHYLTRANSFERASE"/>
    <property type="match status" value="1"/>
</dbReference>
<dbReference type="SUPFAM" id="SSF53335">
    <property type="entry name" value="S-adenosyl-L-methionine-dependent methyltransferases"/>
    <property type="match status" value="1"/>
</dbReference>
<dbReference type="EC" id="2.1.1.137" evidence="4"/>
<accession>A0A426U9N0</accession>
<comment type="catalytic activity">
    <reaction evidence="6">
        <text>arsenic triglutathione + [thioredoxin]-dithiol + S-adenosyl-L-methionine + 2 H2O = methylarsonous acid + [thioredoxin]-disulfide + 3 glutathione + S-adenosyl-L-homocysteine + H(+)</text>
        <dbReference type="Rhea" id="RHEA:69460"/>
        <dbReference type="Rhea" id="RHEA-COMP:10698"/>
        <dbReference type="Rhea" id="RHEA-COMP:10700"/>
        <dbReference type="ChEBI" id="CHEBI:15377"/>
        <dbReference type="ChEBI" id="CHEBI:15378"/>
        <dbReference type="ChEBI" id="CHEBI:17826"/>
        <dbReference type="ChEBI" id="CHEBI:29950"/>
        <dbReference type="ChEBI" id="CHEBI:50058"/>
        <dbReference type="ChEBI" id="CHEBI:57856"/>
        <dbReference type="ChEBI" id="CHEBI:57925"/>
        <dbReference type="ChEBI" id="CHEBI:59789"/>
        <dbReference type="ChEBI" id="CHEBI:183640"/>
        <dbReference type="EC" id="2.1.1.137"/>
    </reaction>
</comment>
<comment type="caution">
    <text evidence="10">The sequence shown here is derived from an EMBL/GenBank/DDBJ whole genome shotgun (WGS) entry which is preliminary data.</text>
</comment>
<dbReference type="GO" id="GO:0030791">
    <property type="term" value="F:arsenite methyltransferase activity"/>
    <property type="evidence" value="ECO:0007669"/>
    <property type="project" value="UniProtKB-EC"/>
</dbReference>
<evidence type="ECO:0000313" key="11">
    <source>
        <dbReference type="Proteomes" id="UP000280307"/>
    </source>
</evidence>
<evidence type="ECO:0000256" key="6">
    <source>
        <dbReference type="ARBA" id="ARBA00047941"/>
    </source>
</evidence>
<evidence type="ECO:0000313" key="10">
    <source>
        <dbReference type="EMBL" id="RRR76990.1"/>
    </source>
</evidence>
<evidence type="ECO:0000256" key="5">
    <source>
        <dbReference type="ARBA" id="ARBA00034545"/>
    </source>
</evidence>
<evidence type="ECO:0000256" key="1">
    <source>
        <dbReference type="ARBA" id="ARBA00022679"/>
    </source>
</evidence>
<sequence>MHDPKAIKAAVQEHYGRAISSGSCCGGGGSATCTEVQLYGPEMLAQLPEDVVTTSFGCGNALALATLQPGEVVIDLGSGGGLEVLLAAQQVGPTGFVYGLDMTEEMLATARRNAERVGASNVSFLQGEIENIPLPDQSVDVIMSNCVINLVPDKGQVLHDAFRVLRPGGRLAVSDIVFDGDITSLPIPEETLRSALSWSACFGGALTMADYERLLRAAGFADIELEVLRRYTLADLRDEGSEMLDGLPAEVLPLLEGRVTSCAIRARRYASR</sequence>
<comment type="catalytic activity">
    <reaction evidence="7">
        <text>arsenic triglutathione + 2 [thioredoxin]-dithiol + 2 S-adenosyl-L-methionine + H2O = dimethylarsinous acid + 2 [thioredoxin]-disulfide + 3 glutathione + 2 S-adenosyl-L-homocysteine + 2 H(+)</text>
        <dbReference type="Rhea" id="RHEA:69464"/>
        <dbReference type="Rhea" id="RHEA-COMP:10698"/>
        <dbReference type="Rhea" id="RHEA-COMP:10700"/>
        <dbReference type="ChEBI" id="CHEBI:15377"/>
        <dbReference type="ChEBI" id="CHEBI:15378"/>
        <dbReference type="ChEBI" id="CHEBI:23808"/>
        <dbReference type="ChEBI" id="CHEBI:29950"/>
        <dbReference type="ChEBI" id="CHEBI:50058"/>
        <dbReference type="ChEBI" id="CHEBI:57856"/>
        <dbReference type="ChEBI" id="CHEBI:57925"/>
        <dbReference type="ChEBI" id="CHEBI:59789"/>
        <dbReference type="ChEBI" id="CHEBI:183640"/>
        <dbReference type="EC" id="2.1.1.137"/>
    </reaction>
</comment>
<dbReference type="CDD" id="cd02440">
    <property type="entry name" value="AdoMet_MTases"/>
    <property type="match status" value="1"/>
</dbReference>
<evidence type="ECO:0000256" key="2">
    <source>
        <dbReference type="ARBA" id="ARBA00022691"/>
    </source>
</evidence>
<dbReference type="EMBL" id="RSAS01000085">
    <property type="protein sequence ID" value="RRR76990.1"/>
    <property type="molecule type" value="Genomic_DNA"/>
</dbReference>